<sequence>MQQKIIWQQGSKNPENGNNFATIQQWWASLHDQKIMWRQRLLPQTEDVSALDWEPQRFDEVFKIQMPQIRGITLYWRKPDANQERSTTPRKLELDKSKGQLYIYPQSQKELVIRVSTPELIYQKLELKNPQWQGTNVGENYILTLRDEQQKLEVKITLSPANLDQLKAQLPE</sequence>
<dbReference type="OrthoDB" id="422984at2"/>
<dbReference type="RefSeq" id="WP_015185841.1">
    <property type="nucleotide sequence ID" value="NC_019738.1"/>
</dbReference>
<dbReference type="eggNOG" id="ENOG5031FXX">
    <property type="taxonomic scope" value="Bacteria"/>
</dbReference>
<organism evidence="1 2">
    <name type="scientific">Allocoleopsis franciscana PCC 7113</name>
    <dbReference type="NCBI Taxonomy" id="1173027"/>
    <lineage>
        <taxon>Bacteria</taxon>
        <taxon>Bacillati</taxon>
        <taxon>Cyanobacteriota</taxon>
        <taxon>Cyanophyceae</taxon>
        <taxon>Coleofasciculales</taxon>
        <taxon>Coleofasciculaceae</taxon>
        <taxon>Allocoleopsis</taxon>
        <taxon>Allocoleopsis franciscana</taxon>
    </lineage>
</organism>
<keyword evidence="2" id="KW-1185">Reference proteome</keyword>
<dbReference type="AlphaFoldDB" id="K9WQ90"/>
<evidence type="ECO:0000313" key="2">
    <source>
        <dbReference type="Proteomes" id="UP000010471"/>
    </source>
</evidence>
<proteinExistence type="predicted"/>
<dbReference type="PATRIC" id="fig|1173027.3.peg.6770"/>
<accession>K9WQ90</accession>
<reference evidence="1 2" key="1">
    <citation type="submission" date="2012-06" db="EMBL/GenBank/DDBJ databases">
        <title>Finished chromosome of genome of Microcoleus sp. PCC 7113.</title>
        <authorList>
            <consortium name="US DOE Joint Genome Institute"/>
            <person name="Gugger M."/>
            <person name="Coursin T."/>
            <person name="Rippka R."/>
            <person name="Tandeau De Marsac N."/>
            <person name="Huntemann M."/>
            <person name="Wei C.-L."/>
            <person name="Han J."/>
            <person name="Detter J.C."/>
            <person name="Han C."/>
            <person name="Tapia R."/>
            <person name="Chen A."/>
            <person name="Kyrpides N."/>
            <person name="Mavromatis K."/>
            <person name="Markowitz V."/>
            <person name="Szeto E."/>
            <person name="Ivanova N."/>
            <person name="Pagani I."/>
            <person name="Pati A."/>
            <person name="Goodwin L."/>
            <person name="Nordberg H.P."/>
            <person name="Cantor M.N."/>
            <person name="Hua S.X."/>
            <person name="Woyke T."/>
            <person name="Kerfeld C.A."/>
        </authorList>
    </citation>
    <scope>NUCLEOTIDE SEQUENCE [LARGE SCALE GENOMIC DNA]</scope>
    <source>
        <strain evidence="1 2">PCC 7113</strain>
    </source>
</reference>
<dbReference type="Proteomes" id="UP000010471">
    <property type="component" value="Chromosome"/>
</dbReference>
<name>K9WQ90_9CYAN</name>
<gene>
    <name evidence="1" type="ORF">Mic7113_6118</name>
</gene>
<dbReference type="KEGG" id="mic:Mic7113_6118"/>
<dbReference type="STRING" id="1173027.Mic7113_6118"/>
<protein>
    <submittedName>
        <fullName evidence="1">Uncharacterized protein</fullName>
    </submittedName>
</protein>
<evidence type="ECO:0000313" key="1">
    <source>
        <dbReference type="EMBL" id="AFZ21712.1"/>
    </source>
</evidence>
<dbReference type="HOGENOM" id="CLU_1560764_0_0_3"/>
<dbReference type="EMBL" id="CP003630">
    <property type="protein sequence ID" value="AFZ21712.1"/>
    <property type="molecule type" value="Genomic_DNA"/>
</dbReference>